<dbReference type="Proteomes" id="UP000681722">
    <property type="component" value="Unassembled WGS sequence"/>
</dbReference>
<evidence type="ECO:0000313" key="11">
    <source>
        <dbReference type="EMBL" id="CAF1052489.1"/>
    </source>
</evidence>
<dbReference type="InterPro" id="IPR050999">
    <property type="entry name" value="ADP-ribosyltransferase_ARG"/>
</dbReference>
<dbReference type="Proteomes" id="UP000677228">
    <property type="component" value="Unassembled WGS sequence"/>
</dbReference>
<dbReference type="PANTHER" id="PTHR10339">
    <property type="entry name" value="ADP-RIBOSYLTRANSFERASE"/>
    <property type="match status" value="1"/>
</dbReference>
<dbReference type="PANTHER" id="PTHR10339:SF25">
    <property type="entry name" value="SECRETED EXOENZYME S"/>
    <property type="match status" value="1"/>
</dbReference>
<dbReference type="Proteomes" id="UP000682733">
    <property type="component" value="Unassembled WGS sequence"/>
</dbReference>
<keyword evidence="10" id="KW-0521">NADP</keyword>
<proteinExistence type="inferred from homology"/>
<keyword evidence="8" id="KW-0843">Virulence</keyword>
<evidence type="ECO:0000256" key="9">
    <source>
        <dbReference type="ARBA" id="ARBA00047597"/>
    </source>
</evidence>
<protein>
    <recommendedName>
        <fullName evidence="10">NAD(P)(+)--arginine ADP-ribosyltransferase</fullName>
        <ecNumber evidence="10">2.4.2.31</ecNumber>
    </recommendedName>
    <alternativeName>
        <fullName evidence="10">Mono(ADP-ribosyl)transferase</fullName>
    </alternativeName>
</protein>
<accession>A0A815K4D3</accession>
<comment type="similarity">
    <text evidence="2 10">Belongs to the Arg-specific ADP-ribosyltransferase family.</text>
</comment>
<dbReference type="InterPro" id="IPR000768">
    <property type="entry name" value="ART"/>
</dbReference>
<evidence type="ECO:0000313" key="12">
    <source>
        <dbReference type="EMBL" id="CAF1384980.1"/>
    </source>
</evidence>
<dbReference type="Gene3D" id="3.90.176.10">
    <property type="entry name" value="Toxin ADP-ribosyltransferase, Chain A, domain 1"/>
    <property type="match status" value="1"/>
</dbReference>
<evidence type="ECO:0000256" key="6">
    <source>
        <dbReference type="ARBA" id="ARBA00022679"/>
    </source>
</evidence>
<dbReference type="Pfam" id="PF01129">
    <property type="entry name" value="ART"/>
    <property type="match status" value="1"/>
</dbReference>
<comment type="caution">
    <text evidence="12">The sequence shown here is derived from an EMBL/GenBank/DDBJ whole genome shotgun (WGS) entry which is preliminary data.</text>
</comment>
<evidence type="ECO:0000256" key="7">
    <source>
        <dbReference type="ARBA" id="ARBA00022695"/>
    </source>
</evidence>
<comment type="subcellular location">
    <subcellularLocation>
        <location evidence="1">Secreted</location>
    </subcellularLocation>
</comment>
<dbReference type="GO" id="GO:0005576">
    <property type="term" value="C:extracellular region"/>
    <property type="evidence" value="ECO:0007669"/>
    <property type="project" value="UniProtKB-SubCell"/>
</dbReference>
<evidence type="ECO:0000256" key="2">
    <source>
        <dbReference type="ARBA" id="ARBA00009558"/>
    </source>
</evidence>
<evidence type="ECO:0000256" key="8">
    <source>
        <dbReference type="ARBA" id="ARBA00023026"/>
    </source>
</evidence>
<keyword evidence="10" id="KW-0520">NAD</keyword>
<dbReference type="OrthoDB" id="423533at2759"/>
<dbReference type="PROSITE" id="PS51996">
    <property type="entry name" value="TR_MART"/>
    <property type="match status" value="1"/>
</dbReference>
<keyword evidence="5 10" id="KW-0328">Glycosyltransferase</keyword>
<keyword evidence="6 10" id="KW-0808">Transferase</keyword>
<keyword evidence="15" id="KW-1185">Reference proteome</keyword>
<dbReference type="EMBL" id="CAJNOK010008044">
    <property type="protein sequence ID" value="CAF1052489.1"/>
    <property type="molecule type" value="Genomic_DNA"/>
</dbReference>
<dbReference type="Proteomes" id="UP000663829">
    <property type="component" value="Unassembled WGS sequence"/>
</dbReference>
<evidence type="ECO:0000256" key="10">
    <source>
        <dbReference type="RuleBase" id="RU361228"/>
    </source>
</evidence>
<evidence type="ECO:0000313" key="15">
    <source>
        <dbReference type="Proteomes" id="UP000663829"/>
    </source>
</evidence>
<sequence>MSLRYSDLEPISYSAPRDGYKHAVLVSLETATLSVTHLVNNLPDNVAAAKKYCKFSLIMTKDESAAIYLYTMEPSNSRSVYRILNQALRSRSDVNIVPWYPYLKLLCTALNKLPSVQKPTWRGVPGNISREYKEGIKFIWAGFSSCSAKVDVIKNFLNKYTDNTLFMIECYTGKAISEYSCFKSEDEIILMPGTSLVIVTDPLDQAGVHIVHLKEIQSQKLYPPKPKSAYSKFSWATPKQTSSYTSGSNHFHDLKTSDSSHFKTNTQFIKPKSAAPPKSLQNGKIALAEEAIQLSANATEATIEPLFPGATESRCVPLSSLGTPNRSEYDIMIE</sequence>
<keyword evidence="7" id="KW-0548">Nucleotidyltransferase</keyword>
<dbReference type="GO" id="GO:0016779">
    <property type="term" value="F:nucleotidyltransferase activity"/>
    <property type="evidence" value="ECO:0007669"/>
    <property type="project" value="UniProtKB-KW"/>
</dbReference>
<evidence type="ECO:0000256" key="3">
    <source>
        <dbReference type="ARBA" id="ARBA00022525"/>
    </source>
</evidence>
<keyword evidence="3" id="KW-0964">Secreted</keyword>
<evidence type="ECO:0000256" key="1">
    <source>
        <dbReference type="ARBA" id="ARBA00004613"/>
    </source>
</evidence>
<dbReference type="GO" id="GO:0106274">
    <property type="term" value="F:NAD+-protein-arginine ADP-ribosyltransferase activity"/>
    <property type="evidence" value="ECO:0007669"/>
    <property type="project" value="UniProtKB-EC"/>
</dbReference>
<evidence type="ECO:0000313" key="14">
    <source>
        <dbReference type="EMBL" id="CAF4280186.1"/>
    </source>
</evidence>
<name>A0A815K4D3_9BILA</name>
<comment type="catalytic activity">
    <reaction evidence="9 10">
        <text>L-arginyl-[protein] + NAD(+) = N(omega)-(ADP-D-ribosyl)-L-arginyl-[protein] + nicotinamide + H(+)</text>
        <dbReference type="Rhea" id="RHEA:19149"/>
        <dbReference type="Rhea" id="RHEA-COMP:10532"/>
        <dbReference type="Rhea" id="RHEA-COMP:15087"/>
        <dbReference type="ChEBI" id="CHEBI:15378"/>
        <dbReference type="ChEBI" id="CHEBI:17154"/>
        <dbReference type="ChEBI" id="CHEBI:29965"/>
        <dbReference type="ChEBI" id="CHEBI:57540"/>
        <dbReference type="ChEBI" id="CHEBI:142554"/>
        <dbReference type="EC" id="2.4.2.31"/>
    </reaction>
</comment>
<dbReference type="EMBL" id="CAJOBC010082054">
    <property type="protein sequence ID" value="CAF4280186.1"/>
    <property type="molecule type" value="Genomic_DNA"/>
</dbReference>
<reference evidence="12" key="1">
    <citation type="submission" date="2021-02" db="EMBL/GenBank/DDBJ databases">
        <authorList>
            <person name="Nowell W R."/>
        </authorList>
    </citation>
    <scope>NUCLEOTIDE SEQUENCE</scope>
</reference>
<gene>
    <name evidence="12" type="ORF">GPM918_LOCUS32517</name>
    <name evidence="11" type="ORF">OVA965_LOCUS17011</name>
    <name evidence="14" type="ORF">SRO942_LOCUS33187</name>
    <name evidence="13" type="ORF">TMI583_LOCUS17021</name>
</gene>
<keyword evidence="4" id="KW-0800">Toxin</keyword>
<evidence type="ECO:0000313" key="13">
    <source>
        <dbReference type="EMBL" id="CAF3819139.1"/>
    </source>
</evidence>
<evidence type="ECO:0000256" key="4">
    <source>
        <dbReference type="ARBA" id="ARBA00022656"/>
    </source>
</evidence>
<evidence type="ECO:0000256" key="5">
    <source>
        <dbReference type="ARBA" id="ARBA00022676"/>
    </source>
</evidence>
<dbReference type="AlphaFoldDB" id="A0A815K4D3"/>
<dbReference type="GO" id="GO:0090729">
    <property type="term" value="F:toxin activity"/>
    <property type="evidence" value="ECO:0007669"/>
    <property type="project" value="UniProtKB-KW"/>
</dbReference>
<dbReference type="EMBL" id="CAJOBA010008057">
    <property type="protein sequence ID" value="CAF3819139.1"/>
    <property type="molecule type" value="Genomic_DNA"/>
</dbReference>
<dbReference type="SUPFAM" id="SSF56399">
    <property type="entry name" value="ADP-ribosylation"/>
    <property type="match status" value="1"/>
</dbReference>
<dbReference type="EMBL" id="CAJNOQ010016652">
    <property type="protein sequence ID" value="CAF1384980.1"/>
    <property type="molecule type" value="Genomic_DNA"/>
</dbReference>
<organism evidence="12 15">
    <name type="scientific">Didymodactylos carnosus</name>
    <dbReference type="NCBI Taxonomy" id="1234261"/>
    <lineage>
        <taxon>Eukaryota</taxon>
        <taxon>Metazoa</taxon>
        <taxon>Spiralia</taxon>
        <taxon>Gnathifera</taxon>
        <taxon>Rotifera</taxon>
        <taxon>Eurotatoria</taxon>
        <taxon>Bdelloidea</taxon>
        <taxon>Philodinida</taxon>
        <taxon>Philodinidae</taxon>
        <taxon>Didymodactylos</taxon>
    </lineage>
</organism>
<dbReference type="GO" id="GO:0003950">
    <property type="term" value="F:NAD+ poly-ADP-ribosyltransferase activity"/>
    <property type="evidence" value="ECO:0007669"/>
    <property type="project" value="TreeGrafter"/>
</dbReference>
<dbReference type="EC" id="2.4.2.31" evidence="10"/>